<comment type="caution">
    <text evidence="1">The sequence shown here is derived from an EMBL/GenBank/DDBJ whole genome shotgun (WGS) entry which is preliminary data.</text>
</comment>
<reference evidence="2 4" key="2">
    <citation type="submission" date="2023-07" db="EMBL/GenBank/DDBJ databases">
        <title>A novel proteolytic Acinetobacter species.</title>
        <authorList>
            <person name="Nemec A."/>
            <person name="Radolfova-Krizova L."/>
        </authorList>
    </citation>
    <scope>NUCLEOTIDE SEQUENCE [LARGE SCALE GENOMIC DNA]</scope>
    <source>
        <strain evidence="2 4">NIPH 1865</strain>
    </source>
</reference>
<reference evidence="1 3" key="1">
    <citation type="submission" date="2013-03" db="EMBL/GenBank/DDBJ databases">
        <title>The Genome Sequence of Acinetobacter sp. CIP 110321.</title>
        <authorList>
            <consortium name="The Broad Institute Genome Sequencing Platform"/>
            <consortium name="The Broad Institute Genome Sequencing Center for Infectious Disease"/>
            <person name="Cerqueira G."/>
            <person name="Feldgarden M."/>
            <person name="Courvalin P."/>
            <person name="Perichon B."/>
            <person name="Grillot-Courvalin C."/>
            <person name="Clermont D."/>
            <person name="Rocha E."/>
            <person name="Yoon E.-J."/>
            <person name="Nemec A."/>
            <person name="Walker B."/>
            <person name="Young S.K."/>
            <person name="Zeng Q."/>
            <person name="Gargeya S."/>
            <person name="Fitzgerald M."/>
            <person name="Haas B."/>
            <person name="Abouelleil A."/>
            <person name="Alvarado L."/>
            <person name="Arachchi H.M."/>
            <person name="Berlin A.M."/>
            <person name="Chapman S.B."/>
            <person name="Dewar J."/>
            <person name="Goldberg J."/>
            <person name="Griggs A."/>
            <person name="Gujja S."/>
            <person name="Hansen M."/>
            <person name="Howarth C."/>
            <person name="Imamovic A."/>
            <person name="Larimer J."/>
            <person name="McCowan C."/>
            <person name="Murphy C."/>
            <person name="Neiman D."/>
            <person name="Pearson M."/>
            <person name="Priest M."/>
            <person name="Roberts A."/>
            <person name="Saif S."/>
            <person name="Shea T."/>
            <person name="Sisk P."/>
            <person name="Sykes S."/>
            <person name="Wortman J."/>
            <person name="Nusbaum C."/>
            <person name="Birren B."/>
        </authorList>
    </citation>
    <scope>NUCLEOTIDE SEQUENCE [LARGE SCALE GENOMIC DNA]</scope>
    <source>
        <strain evidence="1 3">CIP 110321</strain>
    </source>
</reference>
<keyword evidence="4" id="KW-1185">Reference proteome</keyword>
<evidence type="ECO:0000313" key="2">
    <source>
        <dbReference type="EMBL" id="MDO3657857.1"/>
    </source>
</evidence>
<dbReference type="OrthoDB" id="6713250at2"/>
<dbReference type="EMBL" id="AQFL01000012">
    <property type="protein sequence ID" value="EOR07414.1"/>
    <property type="molecule type" value="Genomic_DNA"/>
</dbReference>
<dbReference type="HOGENOM" id="CLU_2271311_0_0_6"/>
<protein>
    <submittedName>
        <fullName evidence="1">Filamentous hemagglutinin</fullName>
    </submittedName>
</protein>
<evidence type="ECO:0000313" key="4">
    <source>
        <dbReference type="Proteomes" id="UP001168902"/>
    </source>
</evidence>
<dbReference type="EMBL" id="JAUMJH010000027">
    <property type="protein sequence ID" value="MDO3657857.1"/>
    <property type="molecule type" value="Genomic_DNA"/>
</dbReference>
<accession>R9AYR9</accession>
<dbReference type="PATRIC" id="fig|1217699.3.peg.1725"/>
<dbReference type="RefSeq" id="WP_016163502.1">
    <property type="nucleotide sequence ID" value="NZ_JAKZGC010000006.1"/>
</dbReference>
<sequence length="102" mass="10146">MAVTGVLGGQTDMQVVANTLAPYVAHGIGQQFGHGEDKNKAAQLVSHAILGAAVAATGGNNALSAGIAACGSEAAAPLLVEYLYGKKAKDLTASQKNYSSSS</sequence>
<dbReference type="Proteomes" id="UP001168902">
    <property type="component" value="Unassembled WGS sequence"/>
</dbReference>
<dbReference type="AlphaFoldDB" id="R9AYR9"/>
<dbReference type="Proteomes" id="UP000016203">
    <property type="component" value="Unassembled WGS sequence"/>
</dbReference>
<name>R9AYR9_9GAMM</name>
<evidence type="ECO:0000313" key="1">
    <source>
        <dbReference type="EMBL" id="EOR07414.1"/>
    </source>
</evidence>
<gene>
    <name evidence="1" type="ORF">F896_01787</name>
    <name evidence="2" type="ORF">Q3V53_11725</name>
</gene>
<proteinExistence type="predicted"/>
<organism evidence="1 3">
    <name type="scientific">Acinetobacter genomosp. 15BJ</name>
    <dbReference type="NCBI Taxonomy" id="106651"/>
    <lineage>
        <taxon>Bacteria</taxon>
        <taxon>Pseudomonadati</taxon>
        <taxon>Pseudomonadota</taxon>
        <taxon>Gammaproteobacteria</taxon>
        <taxon>Moraxellales</taxon>
        <taxon>Moraxellaceae</taxon>
        <taxon>Acinetobacter</taxon>
    </lineage>
</organism>
<evidence type="ECO:0000313" key="3">
    <source>
        <dbReference type="Proteomes" id="UP000016203"/>
    </source>
</evidence>